<accession>A0A2L2BRF4</accession>
<dbReference type="EMBL" id="CP026923">
    <property type="protein sequence ID" value="AVG24253.1"/>
    <property type="molecule type" value="Genomic_DNA"/>
</dbReference>
<proteinExistence type="predicted"/>
<gene>
    <name evidence="2" type="ORF">C3B54_111306</name>
</gene>
<name>A0A2L2BRF4_9MICO</name>
<evidence type="ECO:0000313" key="2">
    <source>
        <dbReference type="EMBL" id="AVG24253.1"/>
    </source>
</evidence>
<organism evidence="2 3">
    <name type="scientific">Pontimonas salivibrio</name>
    <dbReference type="NCBI Taxonomy" id="1159327"/>
    <lineage>
        <taxon>Bacteria</taxon>
        <taxon>Bacillati</taxon>
        <taxon>Actinomycetota</taxon>
        <taxon>Actinomycetes</taxon>
        <taxon>Micrococcales</taxon>
        <taxon>Microbacteriaceae</taxon>
        <taxon>Pontimonas</taxon>
    </lineage>
</organism>
<feature type="compositionally biased region" description="Basic and acidic residues" evidence="1">
    <location>
        <begin position="73"/>
        <end position="82"/>
    </location>
</feature>
<reference evidence="2 3" key="1">
    <citation type="submission" date="2018-02" db="EMBL/GenBank/DDBJ databases">
        <title>Complete genome of the streamlined marine actinobacterium Pontimonas salivibrio CL-TW6 adapted to coastal planktonic lifestype.</title>
        <authorList>
            <person name="Cho B.C."/>
            <person name="Hardies S.C."/>
            <person name="Jang G.I."/>
            <person name="Hwang C.Y."/>
        </authorList>
    </citation>
    <scope>NUCLEOTIDE SEQUENCE [LARGE SCALE GENOMIC DNA]</scope>
    <source>
        <strain evidence="2 3">CL-TW6</strain>
    </source>
</reference>
<evidence type="ECO:0000313" key="3">
    <source>
        <dbReference type="Proteomes" id="UP000243077"/>
    </source>
</evidence>
<keyword evidence="3" id="KW-1185">Reference proteome</keyword>
<dbReference type="AlphaFoldDB" id="A0A2L2BRF4"/>
<feature type="region of interest" description="Disordered" evidence="1">
    <location>
        <begin position="73"/>
        <end position="92"/>
    </location>
</feature>
<protein>
    <submittedName>
        <fullName evidence="2">Uncharacterized protein</fullName>
    </submittedName>
</protein>
<evidence type="ECO:0000256" key="1">
    <source>
        <dbReference type="SAM" id="MobiDB-lite"/>
    </source>
</evidence>
<sequence>MAGDVRPCIACAEQIKAEARLCKHCKTAQDDARWSQQSPTKRDDTVVLNPDEQRVPQGSMTPEEWDARGAVEVKKGSEEHENAGSVFDPTVQPKPDDLVPADCIWAVFPWPGPLRSDLIPGRWSSPNPAKFFDELGDVRGWTYAEFERCAGAPFNSSRRPDGGKTVIWSHGSLFGAWSAAFYFDKYGICYGIGSETQF</sequence>
<dbReference type="KEGG" id="psai:C3B54_111306"/>
<dbReference type="Proteomes" id="UP000243077">
    <property type="component" value="Chromosome"/>
</dbReference>